<dbReference type="eggNOG" id="COG0318">
    <property type="taxonomic scope" value="Bacteria"/>
</dbReference>
<protein>
    <submittedName>
        <fullName evidence="4">O-succinylbenzoic acid--CoA ligase</fullName>
    </submittedName>
</protein>
<proteinExistence type="inferred from homology"/>
<dbReference type="InterPro" id="IPR045851">
    <property type="entry name" value="AMP-bd_C_sf"/>
</dbReference>
<dbReference type="InParanoid" id="A0A1I2DBP5"/>
<name>A0A1I2DBP5_9BACT</name>
<dbReference type="STRING" id="385682.SAMN05444380_11859"/>
<dbReference type="Pfam" id="PF00501">
    <property type="entry name" value="AMP-binding"/>
    <property type="match status" value="1"/>
</dbReference>
<gene>
    <name evidence="4" type="ORF">SAMN05444380_11859</name>
</gene>
<accession>A0A1I2DBP5</accession>
<dbReference type="PANTHER" id="PTHR43201">
    <property type="entry name" value="ACYL-COA SYNTHETASE"/>
    <property type="match status" value="1"/>
</dbReference>
<evidence type="ECO:0000256" key="1">
    <source>
        <dbReference type="ARBA" id="ARBA00006432"/>
    </source>
</evidence>
<dbReference type="Gene3D" id="3.40.50.12780">
    <property type="entry name" value="N-terminal domain of ligase-like"/>
    <property type="match status" value="1"/>
</dbReference>
<dbReference type="InterPro" id="IPR000873">
    <property type="entry name" value="AMP-dep_synth/lig_dom"/>
</dbReference>
<organism evidence="4 5">
    <name type="scientific">Thermophagus xiamenensis</name>
    <dbReference type="NCBI Taxonomy" id="385682"/>
    <lineage>
        <taxon>Bacteria</taxon>
        <taxon>Pseudomonadati</taxon>
        <taxon>Bacteroidota</taxon>
        <taxon>Bacteroidia</taxon>
        <taxon>Marinilabiliales</taxon>
        <taxon>Marinilabiliaceae</taxon>
        <taxon>Thermophagus</taxon>
    </lineage>
</organism>
<dbReference type="GO" id="GO:0031956">
    <property type="term" value="F:medium-chain fatty acid-CoA ligase activity"/>
    <property type="evidence" value="ECO:0007669"/>
    <property type="project" value="TreeGrafter"/>
</dbReference>
<evidence type="ECO:0000256" key="2">
    <source>
        <dbReference type="ARBA" id="ARBA00022598"/>
    </source>
</evidence>
<dbReference type="Proteomes" id="UP000181976">
    <property type="component" value="Unassembled WGS sequence"/>
</dbReference>
<reference evidence="4 5" key="1">
    <citation type="submission" date="2016-10" db="EMBL/GenBank/DDBJ databases">
        <authorList>
            <person name="de Groot N.N."/>
        </authorList>
    </citation>
    <scope>NUCLEOTIDE SEQUENCE [LARGE SCALE GENOMIC DNA]</scope>
    <source>
        <strain evidence="4 5">DSM 19012</strain>
    </source>
</reference>
<feature type="domain" description="AMP-dependent synthetase/ligase" evidence="3">
    <location>
        <begin position="51"/>
        <end position="223"/>
    </location>
</feature>
<dbReference type="PANTHER" id="PTHR43201:SF5">
    <property type="entry name" value="MEDIUM-CHAIN ACYL-COA LIGASE ACSF2, MITOCHONDRIAL"/>
    <property type="match status" value="1"/>
</dbReference>
<evidence type="ECO:0000313" key="5">
    <source>
        <dbReference type="Proteomes" id="UP000181976"/>
    </source>
</evidence>
<keyword evidence="2 4" id="KW-0436">Ligase</keyword>
<sequence length="353" mass="39465">MQYNFKAYRQLTIYGETYHFEDLMTLCHQKLADAQTSEWERALYAFIAEWLSDDEYVEIQTSGSTGKPKKMKAAKSAMLHSAFNTIEFFRLKPGMKALLCLPAGYIAGKMMVVRAFAGELNLLPVPVCGRPLQYLSESVDFAALTPMQMMNELTDGKSALHLLKRVILGGSAVTALLENKLKSQPFRAWETYGMTETLSHIALRPLNGPKEVAFFTPLNNVKVTTDSRGCLMLKAGGITNDWIVTNDLAEINEDGTFRINGRFDNIINTGGIKVSPEVIEKKIEGIIPGPFYISSRPHASLGQEIVLVVEKKPKDVHTILKQLKNILPPYQAPRDIVEKRPFPMTANGKIKRV</sequence>
<dbReference type="RefSeq" id="WP_010526080.1">
    <property type="nucleotide sequence ID" value="NZ_AFSL01000003.1"/>
</dbReference>
<dbReference type="InterPro" id="IPR042099">
    <property type="entry name" value="ANL_N_sf"/>
</dbReference>
<comment type="similarity">
    <text evidence="1">Belongs to the ATP-dependent AMP-binding enzyme family.</text>
</comment>
<evidence type="ECO:0000313" key="4">
    <source>
        <dbReference type="EMBL" id="SFE77982.1"/>
    </source>
</evidence>
<evidence type="ECO:0000259" key="3">
    <source>
        <dbReference type="Pfam" id="PF00501"/>
    </source>
</evidence>
<dbReference type="AlphaFoldDB" id="A0A1I2DBP5"/>
<keyword evidence="5" id="KW-1185">Reference proteome</keyword>
<dbReference type="Gene3D" id="3.30.300.30">
    <property type="match status" value="1"/>
</dbReference>
<dbReference type="EMBL" id="FONA01000018">
    <property type="protein sequence ID" value="SFE77982.1"/>
    <property type="molecule type" value="Genomic_DNA"/>
</dbReference>
<dbReference type="GO" id="GO:0006631">
    <property type="term" value="P:fatty acid metabolic process"/>
    <property type="evidence" value="ECO:0007669"/>
    <property type="project" value="TreeGrafter"/>
</dbReference>
<dbReference type="SUPFAM" id="SSF56801">
    <property type="entry name" value="Acetyl-CoA synthetase-like"/>
    <property type="match status" value="1"/>
</dbReference>